<evidence type="ECO:0000313" key="33">
    <source>
        <dbReference type="Proteomes" id="UP000008672"/>
    </source>
</evidence>
<feature type="binding site" evidence="26">
    <location>
        <position position="384"/>
    </location>
    <ligand>
        <name>Ca(2+)</name>
        <dbReference type="ChEBI" id="CHEBI:29108"/>
        <label>5</label>
    </ligand>
</feature>
<evidence type="ECO:0000256" key="19">
    <source>
        <dbReference type="ARBA" id="ARBA00023157"/>
    </source>
</evidence>
<keyword evidence="5" id="KW-0272">Extracellular matrix</keyword>
<keyword evidence="20" id="KW-0325">Glycoprotein</keyword>
<evidence type="ECO:0000256" key="25">
    <source>
        <dbReference type="PIRSR" id="PIRSR001191-2"/>
    </source>
</evidence>
<evidence type="ECO:0000256" key="26">
    <source>
        <dbReference type="PIRSR" id="PIRSR621190-2"/>
    </source>
</evidence>
<dbReference type="Pfam" id="PF00413">
    <property type="entry name" value="Peptidase_M10"/>
    <property type="match status" value="1"/>
</dbReference>
<dbReference type="InterPro" id="IPR036365">
    <property type="entry name" value="PGBD-like_sf"/>
</dbReference>
<evidence type="ECO:0000313" key="32">
    <source>
        <dbReference type="Ensembl" id="ENSLACP00000016547.1"/>
    </source>
</evidence>
<dbReference type="PANTHER" id="PTHR10201">
    <property type="entry name" value="MATRIX METALLOPROTEINASE"/>
    <property type="match status" value="1"/>
</dbReference>
<evidence type="ECO:0000256" key="16">
    <source>
        <dbReference type="ARBA" id="ARBA00023049"/>
    </source>
</evidence>
<feature type="repeat" description="Hemopexin" evidence="28">
    <location>
        <begin position="335"/>
        <end position="373"/>
    </location>
</feature>
<dbReference type="FunCoup" id="H3B3S6">
    <property type="interactions" value="85"/>
</dbReference>
<evidence type="ECO:0000256" key="11">
    <source>
        <dbReference type="ARBA" id="ARBA00022737"/>
    </source>
</evidence>
<evidence type="ECO:0000256" key="3">
    <source>
        <dbReference type="ARBA" id="ARBA00022473"/>
    </source>
</evidence>
<dbReference type="InterPro" id="IPR001818">
    <property type="entry name" value="Pept_M10_metallopeptidase"/>
</dbReference>
<organism evidence="32 33">
    <name type="scientific">Latimeria chalumnae</name>
    <name type="common">Coelacanth</name>
    <dbReference type="NCBI Taxonomy" id="7897"/>
    <lineage>
        <taxon>Eukaryota</taxon>
        <taxon>Metazoa</taxon>
        <taxon>Chordata</taxon>
        <taxon>Craniata</taxon>
        <taxon>Vertebrata</taxon>
        <taxon>Euteleostomi</taxon>
        <taxon>Coelacanthiformes</taxon>
        <taxon>Coelacanthidae</taxon>
        <taxon>Latimeria</taxon>
    </lineage>
</organism>
<dbReference type="InterPro" id="IPR000585">
    <property type="entry name" value="Hemopexin-like_dom"/>
</dbReference>
<dbReference type="GO" id="GO:0030198">
    <property type="term" value="P:extracellular matrix organization"/>
    <property type="evidence" value="ECO:0007669"/>
    <property type="project" value="TreeGrafter"/>
</dbReference>
<dbReference type="FunFam" id="3.40.390.10:FF:000027">
    <property type="entry name" value="Matrix metallopeptidase 19"/>
    <property type="match status" value="1"/>
</dbReference>
<dbReference type="CDD" id="cd00094">
    <property type="entry name" value="HX"/>
    <property type="match status" value="1"/>
</dbReference>
<feature type="chain" id="PRO_5003580137" description="Matrix metalloproteinase-19" evidence="30">
    <location>
        <begin position="20"/>
        <end position="473"/>
    </location>
</feature>
<evidence type="ECO:0000256" key="5">
    <source>
        <dbReference type="ARBA" id="ARBA00022530"/>
    </source>
</evidence>
<feature type="binding site" evidence="26">
    <location>
        <position position="158"/>
    </location>
    <ligand>
        <name>Ca(2+)</name>
        <dbReference type="ChEBI" id="CHEBI:29108"/>
        <label>2</label>
    </ligand>
</feature>
<evidence type="ECO:0000256" key="28">
    <source>
        <dbReference type="PROSITE-ProRule" id="PRU01011"/>
    </source>
</evidence>
<comment type="cofactor">
    <cofactor evidence="26">
        <name>Zn(2+)</name>
        <dbReference type="ChEBI" id="CHEBI:29105"/>
    </cofactor>
    <text evidence="26">Binds 2 Zn(2+) ions per subunit.</text>
</comment>
<keyword evidence="11" id="KW-0677">Repeat</keyword>
<feature type="binding site" evidence="25">
    <location>
        <position position="220"/>
    </location>
    <ligand>
        <name>Zn(2+)</name>
        <dbReference type="ChEBI" id="CHEBI:29105"/>
        <label>2</label>
        <note>catalytic</note>
    </ligand>
</feature>
<feature type="region of interest" description="Disordered" evidence="29">
    <location>
        <begin position="268"/>
        <end position="287"/>
    </location>
</feature>
<dbReference type="InterPro" id="IPR021190">
    <property type="entry name" value="Pept_M10A"/>
</dbReference>
<proteinExistence type="inferred from homology"/>
<feature type="binding site" description="in inhibited form" evidence="26">
    <location>
        <position position="90"/>
    </location>
    <ligand>
        <name>Zn(2+)</name>
        <dbReference type="ChEBI" id="CHEBI:29105"/>
        <label>2</label>
        <note>catalytic</note>
    </ligand>
</feature>
<feature type="binding site" evidence="26">
    <location>
        <position position="198"/>
    </location>
    <ligand>
        <name>Ca(2+)</name>
        <dbReference type="ChEBI" id="CHEBI:29108"/>
        <label>1</label>
    </ligand>
</feature>
<feature type="binding site" evidence="26">
    <location>
        <position position="295"/>
    </location>
    <ligand>
        <name>Ca(2+)</name>
        <dbReference type="ChEBI" id="CHEBI:29108"/>
        <label>4</label>
    </ligand>
</feature>
<evidence type="ECO:0000256" key="13">
    <source>
        <dbReference type="ARBA" id="ARBA00022801"/>
    </source>
</evidence>
<evidence type="ECO:0000256" key="9">
    <source>
        <dbReference type="ARBA" id="ARBA00022723"/>
    </source>
</evidence>
<feature type="binding site" evidence="26">
    <location>
        <position position="341"/>
    </location>
    <ligand>
        <name>Ca(2+)</name>
        <dbReference type="ChEBI" id="CHEBI:29108"/>
        <label>5</label>
    </ligand>
</feature>
<reference evidence="32" key="3">
    <citation type="submission" date="2025-09" db="UniProtKB">
        <authorList>
            <consortium name="Ensembl"/>
        </authorList>
    </citation>
    <scope>IDENTIFICATION</scope>
</reference>
<feature type="repeat" description="Hemopexin" evidence="28">
    <location>
        <begin position="378"/>
        <end position="426"/>
    </location>
</feature>
<dbReference type="GO" id="GO:0005615">
    <property type="term" value="C:extracellular space"/>
    <property type="evidence" value="ECO:0007669"/>
    <property type="project" value="TreeGrafter"/>
</dbReference>
<dbReference type="GeneTree" id="ENSGT00940000158593"/>
<feature type="domain" description="Peptidase metallopeptidase" evidence="31">
    <location>
        <begin position="105"/>
        <end position="261"/>
    </location>
</feature>
<feature type="repeat" description="Hemopexin" evidence="28">
    <location>
        <begin position="427"/>
        <end position="473"/>
    </location>
</feature>
<dbReference type="SMART" id="SM00235">
    <property type="entry name" value="ZnMc"/>
    <property type="match status" value="1"/>
</dbReference>
<dbReference type="InterPro" id="IPR036375">
    <property type="entry name" value="Hemopexin-like_dom_sf"/>
</dbReference>
<keyword evidence="15 26" id="KW-0106">Calcium</keyword>
<feature type="binding site" evidence="26">
    <location>
        <position position="183"/>
    </location>
    <ligand>
        <name>Zn(2+)</name>
        <dbReference type="ChEBI" id="CHEBI:29105"/>
        <label>1</label>
    </ligand>
</feature>
<keyword evidence="6" id="KW-0597">Phosphoprotein</keyword>
<dbReference type="AlphaFoldDB" id="H3B3S6"/>
<evidence type="ECO:0000256" key="15">
    <source>
        <dbReference type="ARBA" id="ARBA00022837"/>
    </source>
</evidence>
<keyword evidence="17" id="KW-0177">Collagen degradation</keyword>
<dbReference type="OMA" id="EVHYGRA"/>
<dbReference type="GO" id="GO:0008270">
    <property type="term" value="F:zinc ion binding"/>
    <property type="evidence" value="ECO:0007669"/>
    <property type="project" value="InterPro"/>
</dbReference>
<feature type="active site" evidence="24">
    <location>
        <position position="217"/>
    </location>
</feature>
<evidence type="ECO:0000256" key="17">
    <source>
        <dbReference type="ARBA" id="ARBA00023105"/>
    </source>
</evidence>
<feature type="binding site" evidence="26">
    <location>
        <position position="175"/>
    </location>
    <ligand>
        <name>Ca(2+)</name>
        <dbReference type="ChEBI" id="CHEBI:29108"/>
        <label>3</label>
    </ligand>
</feature>
<dbReference type="InParanoid" id="H3B3S6"/>
<reference evidence="32" key="2">
    <citation type="submission" date="2025-08" db="UniProtKB">
        <authorList>
            <consortium name="Ensembl"/>
        </authorList>
    </citation>
    <scope>IDENTIFICATION</scope>
</reference>
<gene>
    <name evidence="32" type="primary">MMP19</name>
</gene>
<dbReference type="eggNOG" id="KOG1565">
    <property type="taxonomic scope" value="Eukaryota"/>
</dbReference>
<dbReference type="SUPFAM" id="SSF47090">
    <property type="entry name" value="PGBD-like"/>
    <property type="match status" value="1"/>
</dbReference>
<keyword evidence="16" id="KW-0482">Metalloprotease</keyword>
<dbReference type="GO" id="GO:0004222">
    <property type="term" value="F:metalloendopeptidase activity"/>
    <property type="evidence" value="ECO:0007669"/>
    <property type="project" value="InterPro"/>
</dbReference>
<keyword evidence="9 25" id="KW-0479">Metal-binding</keyword>
<keyword evidence="19" id="KW-1015">Disulfide bond</keyword>
<evidence type="ECO:0000256" key="6">
    <source>
        <dbReference type="ARBA" id="ARBA00022553"/>
    </source>
</evidence>
<dbReference type="CDD" id="cd04278">
    <property type="entry name" value="ZnMc_MMP"/>
    <property type="match status" value="1"/>
</dbReference>
<comment type="function">
    <text evidence="21">Endopeptidase that degrades various components of the extracellular matrix, such as aggrecan and cartilage oligomeric matrix protein (comp), during development, haemostasis and pathological conditions (arthritic disease). May also play a role in neovascularization or angiogenesis. Hydrolyzes collagen type IV, laminin, nidogen, nascin-C isoform, fibronectin, and type I gelatin.</text>
</comment>
<feature type="repeat" description="Hemopexin" evidence="28">
    <location>
        <begin position="287"/>
        <end position="334"/>
    </location>
</feature>
<keyword evidence="8" id="KW-0645">Protease</keyword>
<dbReference type="SUPFAM" id="SSF55486">
    <property type="entry name" value="Metalloproteases ('zincins'), catalytic domain"/>
    <property type="match status" value="1"/>
</dbReference>
<dbReference type="Proteomes" id="UP000008672">
    <property type="component" value="Unassembled WGS sequence"/>
</dbReference>
<dbReference type="Pfam" id="PF01471">
    <property type="entry name" value="PG_binding_1"/>
    <property type="match status" value="1"/>
</dbReference>
<dbReference type="InterPro" id="IPR024079">
    <property type="entry name" value="MetalloPept_cat_dom_sf"/>
</dbReference>
<feature type="binding site" evidence="25">
    <location>
        <position position="216"/>
    </location>
    <ligand>
        <name>Zn(2+)</name>
        <dbReference type="ChEBI" id="CHEBI:29105"/>
        <label>2</label>
        <note>catalytic</note>
    </ligand>
</feature>
<feature type="binding site" evidence="26">
    <location>
        <position position="198"/>
    </location>
    <ligand>
        <name>Ca(2+)</name>
        <dbReference type="ChEBI" id="CHEBI:29108"/>
        <label>3</label>
    </ligand>
</feature>
<dbReference type="SMART" id="SM00120">
    <property type="entry name" value="HX"/>
    <property type="match status" value="4"/>
</dbReference>
<keyword evidence="14 25" id="KW-0862">Zinc</keyword>
<feature type="binding site" evidence="26">
    <location>
        <position position="168"/>
    </location>
    <ligand>
        <name>Zn(2+)</name>
        <dbReference type="ChEBI" id="CHEBI:29105"/>
        <label>1</label>
    </ligand>
</feature>
<dbReference type="GO" id="GO:0006508">
    <property type="term" value="P:proteolysis"/>
    <property type="evidence" value="ECO:0007669"/>
    <property type="project" value="UniProtKB-KW"/>
</dbReference>
<keyword evidence="13" id="KW-0378">Hydrolase</keyword>
<accession>H3B3S6</accession>
<dbReference type="Gene3D" id="3.40.390.10">
    <property type="entry name" value="Collagenase (Catalytic Domain)"/>
    <property type="match status" value="1"/>
</dbReference>
<feature type="binding site" evidence="26">
    <location>
        <position position="124"/>
    </location>
    <ligand>
        <name>Ca(2+)</name>
        <dbReference type="ChEBI" id="CHEBI:29108"/>
        <label>1</label>
    </ligand>
</feature>
<dbReference type="GO" id="GO:0001525">
    <property type="term" value="P:angiogenesis"/>
    <property type="evidence" value="ECO:0007669"/>
    <property type="project" value="UniProtKB-KW"/>
</dbReference>
<dbReference type="FunFam" id="2.110.10.10:FF:000021">
    <property type="entry name" value="Matrix metallopeptidase 19"/>
    <property type="match status" value="1"/>
</dbReference>
<sequence length="473" mass="54828">MSWTLLILHISAVFLSVSSVAIEHFPPEKEAMLSFLLQFGYLQKPLERVTEEFEEHEVTEALRSFQEASELPATGVLDEATLAKMRQPRCGVEDPFNQKTFRYLLLGRWRKRNLTYRIYNYTPDMPISAVRTAIQSAFRYWSDVSPLTFREVQYGWTDIRISFHRRGHGCSQAFDGTGKVLAHADIPEEGTVHFDEDEYWTEGSYRGVNLRIIAAHEIGHALGLGHSRYMNALMAPAYTGYRPNFKLHFDDIQGMQALYGRRVNEIASEAPTQPPVTTPPLTPSRKPDPCTTDLDAIIFGPFKKTYAFKGDYVWTITDSGVNPLMKISTLWKGLRGSIDAAVYSPRTEKTYFFKGHKVWRYTNFRLDYGYPKPLTRVPSHIDAALYWEVNQKIFFFKGDGYWQWDELAWNDLSMYPKKISKLFTGIKANVDAAFTWKNGKVYFFKGDQYWRVNHQLHVEKGYPQSKTERWMQC</sequence>
<evidence type="ECO:0000256" key="24">
    <source>
        <dbReference type="PIRSR" id="PIRSR001191-1"/>
    </source>
</evidence>
<evidence type="ECO:0000256" key="4">
    <source>
        <dbReference type="ARBA" id="ARBA00022525"/>
    </source>
</evidence>
<feature type="binding site" evidence="25">
    <location>
        <position position="226"/>
    </location>
    <ligand>
        <name>Zn(2+)</name>
        <dbReference type="ChEBI" id="CHEBI:29105"/>
        <label>2</label>
        <note>catalytic</note>
    </ligand>
</feature>
<dbReference type="Gene3D" id="2.110.10.10">
    <property type="entry name" value="Hemopexin-like domain"/>
    <property type="match status" value="2"/>
</dbReference>
<dbReference type="SUPFAM" id="SSF50923">
    <property type="entry name" value="Hemopexin-like domain"/>
    <property type="match status" value="1"/>
</dbReference>
<evidence type="ECO:0000256" key="27">
    <source>
        <dbReference type="PIRSR" id="PIRSR621190-4"/>
    </source>
</evidence>
<evidence type="ECO:0000256" key="7">
    <source>
        <dbReference type="ARBA" id="ARBA00022657"/>
    </source>
</evidence>
<dbReference type="PROSITE" id="PS51642">
    <property type="entry name" value="HEMOPEXIN_2"/>
    <property type="match status" value="4"/>
</dbReference>
<evidence type="ECO:0000256" key="10">
    <source>
        <dbReference type="ARBA" id="ARBA00022729"/>
    </source>
</evidence>
<feature type="modified residue" description="Phosphotyrosine; by PKDCC" evidence="27">
    <location>
        <position position="370"/>
    </location>
</feature>
<dbReference type="InterPro" id="IPR002477">
    <property type="entry name" value="Peptidoglycan-bd-like"/>
</dbReference>
<comment type="cofactor">
    <cofactor evidence="26">
        <name>Ca(2+)</name>
        <dbReference type="ChEBI" id="CHEBI:29108"/>
    </cofactor>
    <text evidence="26">Can bind about 5 Ca(2+) ions per subunit.</text>
</comment>
<comment type="similarity">
    <text evidence="2">Belongs to the peptidase M10A family.</text>
</comment>
<feature type="binding site" evidence="26">
    <location>
        <position position="339"/>
    </location>
    <ligand>
        <name>Ca(2+)</name>
        <dbReference type="ChEBI" id="CHEBI:29108"/>
        <label>4</label>
    </ligand>
</feature>
<keyword evidence="3" id="KW-0217">Developmental protein</keyword>
<feature type="compositionally biased region" description="Pro residues" evidence="29">
    <location>
        <begin position="272"/>
        <end position="282"/>
    </location>
</feature>
<protein>
    <recommendedName>
        <fullName evidence="22">Matrix metalloproteinase-19</fullName>
    </recommendedName>
    <alternativeName>
        <fullName evidence="23">Matrix metalloproteinase RASI</fullName>
    </alternativeName>
</protein>
<dbReference type="PRINTS" id="PR00138">
    <property type="entry name" value="MATRIXIN"/>
</dbReference>
<comment type="subcellular location">
    <subcellularLocation>
        <location evidence="1">Secreted</location>
        <location evidence="1">Extracellular space</location>
        <location evidence="1">Extracellular matrix</location>
    </subcellularLocation>
</comment>
<feature type="binding site" evidence="26">
    <location>
        <position position="195"/>
    </location>
    <ligand>
        <name>Ca(2+)</name>
        <dbReference type="ChEBI" id="CHEBI:29108"/>
        <label>3</label>
    </ligand>
</feature>
<keyword evidence="18" id="KW-0865">Zymogen</keyword>
<evidence type="ECO:0000256" key="1">
    <source>
        <dbReference type="ARBA" id="ARBA00004498"/>
    </source>
</evidence>
<evidence type="ECO:0000256" key="29">
    <source>
        <dbReference type="SAM" id="MobiDB-lite"/>
    </source>
</evidence>
<dbReference type="EMBL" id="AFYH01034049">
    <property type="status" value="NOT_ANNOTATED_CDS"/>
    <property type="molecule type" value="Genomic_DNA"/>
</dbReference>
<dbReference type="GO" id="GO:0031012">
    <property type="term" value="C:extracellular matrix"/>
    <property type="evidence" value="ECO:0007669"/>
    <property type="project" value="InterPro"/>
</dbReference>
<feature type="signal peptide" evidence="30">
    <location>
        <begin position="1"/>
        <end position="19"/>
    </location>
</feature>
<evidence type="ECO:0000256" key="8">
    <source>
        <dbReference type="ARBA" id="ARBA00022670"/>
    </source>
</evidence>
<evidence type="ECO:0000256" key="30">
    <source>
        <dbReference type="SAM" id="SignalP"/>
    </source>
</evidence>
<evidence type="ECO:0000256" key="14">
    <source>
        <dbReference type="ARBA" id="ARBA00022833"/>
    </source>
</evidence>
<feature type="binding site" evidence="26">
    <location>
        <position position="176"/>
    </location>
    <ligand>
        <name>Ca(2+)</name>
        <dbReference type="ChEBI" id="CHEBI:29108"/>
        <label>3</label>
    </ligand>
</feature>
<evidence type="ECO:0000256" key="18">
    <source>
        <dbReference type="ARBA" id="ARBA00023145"/>
    </source>
</evidence>
<dbReference type="FunFam" id="2.110.10.10:FF:000008">
    <property type="entry name" value="Matrix metallopeptidase 19"/>
    <property type="match status" value="1"/>
</dbReference>
<dbReference type="GO" id="GO:0030574">
    <property type="term" value="P:collagen catabolic process"/>
    <property type="evidence" value="ECO:0007669"/>
    <property type="project" value="UniProtKB-KW"/>
</dbReference>
<keyword evidence="33" id="KW-1185">Reference proteome</keyword>
<dbReference type="Pfam" id="PF00045">
    <property type="entry name" value="Hemopexin"/>
    <property type="match status" value="3"/>
</dbReference>
<dbReference type="PIRSF" id="PIRSF001191">
    <property type="entry name" value="Peptidase_M10A_matrix"/>
    <property type="match status" value="1"/>
</dbReference>
<reference evidence="33" key="1">
    <citation type="submission" date="2011-08" db="EMBL/GenBank/DDBJ databases">
        <title>The draft genome of Latimeria chalumnae.</title>
        <authorList>
            <person name="Di Palma F."/>
            <person name="Alfoldi J."/>
            <person name="Johnson J."/>
            <person name="Berlin A."/>
            <person name="Gnerre S."/>
            <person name="Jaffe D."/>
            <person name="MacCallum I."/>
            <person name="Young S."/>
            <person name="Walker B.J."/>
            <person name="Lander E."/>
            <person name="Lindblad-Toh K."/>
        </authorList>
    </citation>
    <scope>NUCLEOTIDE SEQUENCE [LARGE SCALE GENOMIC DNA]</scope>
    <source>
        <strain evidence="33">Wild caught</strain>
    </source>
</reference>
<keyword evidence="7" id="KW-0037">Angiogenesis</keyword>
<dbReference type="PANTHER" id="PTHR10201:SF166">
    <property type="entry name" value="MATRIX METALLOPROTEINASE-19"/>
    <property type="match status" value="1"/>
</dbReference>
<feature type="binding site" evidence="26">
    <location>
        <position position="431"/>
    </location>
    <ligand>
        <name>Ca(2+)</name>
        <dbReference type="ChEBI" id="CHEBI:29108"/>
        <label>4</label>
    </ligand>
</feature>
<dbReference type="GO" id="GO:0030154">
    <property type="term" value="P:cell differentiation"/>
    <property type="evidence" value="ECO:0007669"/>
    <property type="project" value="UniProtKB-KW"/>
</dbReference>
<evidence type="ECO:0000256" key="23">
    <source>
        <dbReference type="ARBA" id="ARBA00083944"/>
    </source>
</evidence>
<dbReference type="InterPro" id="IPR018487">
    <property type="entry name" value="Hemopexin-like_repeat"/>
</dbReference>
<feature type="binding site" evidence="26">
    <location>
        <position position="234"/>
    </location>
    <ligand>
        <name>Zn(2+)</name>
        <dbReference type="ChEBI" id="CHEBI:29105"/>
        <label>2</label>
        <note>catalytic</note>
    </ligand>
</feature>
<feature type="binding site" evidence="26">
    <location>
        <position position="193"/>
    </location>
    <ligand>
        <name>Zn(2+)</name>
        <dbReference type="ChEBI" id="CHEBI:29105"/>
        <label>1</label>
    </ligand>
</feature>
<evidence type="ECO:0000256" key="21">
    <source>
        <dbReference type="ARBA" id="ARBA00057336"/>
    </source>
</evidence>
<evidence type="ECO:0000256" key="12">
    <source>
        <dbReference type="ARBA" id="ARBA00022782"/>
    </source>
</evidence>
<keyword evidence="4" id="KW-0964">Secreted</keyword>
<evidence type="ECO:0000256" key="20">
    <source>
        <dbReference type="ARBA" id="ARBA00023180"/>
    </source>
</evidence>
<evidence type="ECO:0000256" key="2">
    <source>
        <dbReference type="ARBA" id="ARBA00010370"/>
    </source>
</evidence>
<keyword evidence="12" id="KW-0221">Differentiation</keyword>
<feature type="binding site" evidence="26">
    <location>
        <position position="297"/>
    </location>
    <ligand>
        <name>Ca(2+)</name>
        <dbReference type="ChEBI" id="CHEBI:29108"/>
        <label>5</label>
    </ligand>
</feature>
<dbReference type="InterPro" id="IPR033739">
    <property type="entry name" value="M10A_MMP"/>
</dbReference>
<dbReference type="Ensembl" id="ENSLACT00000016661.1">
    <property type="protein sequence ID" value="ENSLACP00000016547.1"/>
    <property type="gene ID" value="ENSLACG00000014580.1"/>
</dbReference>
<evidence type="ECO:0000259" key="31">
    <source>
        <dbReference type="SMART" id="SM00235"/>
    </source>
</evidence>
<keyword evidence="10 30" id="KW-0732">Signal</keyword>
<dbReference type="InterPro" id="IPR006026">
    <property type="entry name" value="Peptidase_Metallo"/>
</dbReference>
<dbReference type="STRING" id="7897.ENSLACP00000016547"/>
<dbReference type="HOGENOM" id="CLU_015489_8_3_1"/>
<evidence type="ECO:0000256" key="22">
    <source>
        <dbReference type="ARBA" id="ARBA00074056"/>
    </source>
</evidence>
<name>H3B3S6_LATCH</name>